<dbReference type="InterPro" id="IPR014757">
    <property type="entry name" value="Tscrpt_reg_IclR_C"/>
</dbReference>
<dbReference type="PANTHER" id="PTHR30136">
    <property type="entry name" value="HELIX-TURN-HELIX TRANSCRIPTIONAL REGULATOR, ICLR FAMILY"/>
    <property type="match status" value="1"/>
</dbReference>
<dbReference type="InterPro" id="IPR005471">
    <property type="entry name" value="Tscrpt_reg_IclR_N"/>
</dbReference>
<keyword evidence="2" id="KW-0238">DNA-binding</keyword>
<dbReference type="Proteomes" id="UP000664554">
    <property type="component" value="Unassembled WGS sequence"/>
</dbReference>
<keyword evidence="7" id="KW-1185">Reference proteome</keyword>
<feature type="domain" description="HTH iclR-type" evidence="4">
    <location>
        <begin position="17"/>
        <end position="77"/>
    </location>
</feature>
<dbReference type="EMBL" id="JAGBKM010000019">
    <property type="protein sequence ID" value="MBO1531600.1"/>
    <property type="molecule type" value="Genomic_DNA"/>
</dbReference>
<dbReference type="PROSITE" id="PS51078">
    <property type="entry name" value="ICLR_ED"/>
    <property type="match status" value="1"/>
</dbReference>
<dbReference type="InterPro" id="IPR012794">
    <property type="entry name" value="PcaR_PcaU"/>
</dbReference>
<keyword evidence="1" id="KW-0805">Transcription regulation</keyword>
<dbReference type="RefSeq" id="WP_207991971.1">
    <property type="nucleotide sequence ID" value="NZ_JAGBKM010000019.1"/>
</dbReference>
<dbReference type="SUPFAM" id="SSF55781">
    <property type="entry name" value="GAF domain-like"/>
    <property type="match status" value="1"/>
</dbReference>
<dbReference type="PROSITE" id="PS51077">
    <property type="entry name" value="HTH_ICLR"/>
    <property type="match status" value="1"/>
</dbReference>
<dbReference type="InterPro" id="IPR036388">
    <property type="entry name" value="WH-like_DNA-bd_sf"/>
</dbReference>
<protein>
    <submittedName>
        <fullName evidence="6">Helix-turn-helix domain-containing protein</fullName>
    </submittedName>
</protein>
<dbReference type="InterPro" id="IPR050707">
    <property type="entry name" value="HTH_MetabolicPath_Reg"/>
</dbReference>
<evidence type="ECO:0000259" key="4">
    <source>
        <dbReference type="PROSITE" id="PS51077"/>
    </source>
</evidence>
<comment type="caution">
    <text evidence="6">The sequence shown here is derived from an EMBL/GenBank/DDBJ whole genome shotgun (WGS) entry which is preliminary data.</text>
</comment>
<dbReference type="PANTHER" id="PTHR30136:SF34">
    <property type="entry name" value="TRANSCRIPTIONAL REGULATOR"/>
    <property type="match status" value="1"/>
</dbReference>
<dbReference type="InterPro" id="IPR036390">
    <property type="entry name" value="WH_DNA-bd_sf"/>
</dbReference>
<accession>A0ABS3NRE2</accession>
<organism evidence="6 7">
    <name type="scientific">Psychrobacter coccoides</name>
    <dbReference type="NCBI Taxonomy" id="2818440"/>
    <lineage>
        <taxon>Bacteria</taxon>
        <taxon>Pseudomonadati</taxon>
        <taxon>Pseudomonadota</taxon>
        <taxon>Gammaproteobacteria</taxon>
        <taxon>Moraxellales</taxon>
        <taxon>Moraxellaceae</taxon>
        <taxon>Psychrobacter</taxon>
    </lineage>
</organism>
<evidence type="ECO:0000256" key="1">
    <source>
        <dbReference type="ARBA" id="ARBA00023015"/>
    </source>
</evidence>
<keyword evidence="3" id="KW-0804">Transcription</keyword>
<evidence type="ECO:0000256" key="3">
    <source>
        <dbReference type="ARBA" id="ARBA00023163"/>
    </source>
</evidence>
<evidence type="ECO:0000313" key="7">
    <source>
        <dbReference type="Proteomes" id="UP000664554"/>
    </source>
</evidence>
<name>A0ABS3NRE2_9GAMM</name>
<evidence type="ECO:0000313" key="6">
    <source>
        <dbReference type="EMBL" id="MBO1531600.1"/>
    </source>
</evidence>
<dbReference type="Pfam" id="PF09339">
    <property type="entry name" value="HTH_IclR"/>
    <property type="match status" value="1"/>
</dbReference>
<sequence length="262" mass="29124">MHKEQDKKIPFDSPDFVASLAAGLDVLLTFDENHSSMTLSEVAERANIDRAKARRYLLTLHALGYVHKDKRQFSLTPKTLSIGASYLGGVHHHEIIQFYLERVTEQTGESCSFAVLDGDDVVYIARSAAKHRLLSISISVGTRLPAAYTSMGRAILANLPDEQLKDYVDNVELKSHTPHSITDRNHLLQVLQQAAENQYAVVDQELDTGLLSLALPVYKANNELIGAINISTNASRISHEALMEQLLPILRDCAAQIQTYYV</sequence>
<evidence type="ECO:0000256" key="2">
    <source>
        <dbReference type="ARBA" id="ARBA00023125"/>
    </source>
</evidence>
<dbReference type="NCBIfam" id="TIGR02431">
    <property type="entry name" value="pcaR_pcaU"/>
    <property type="match status" value="1"/>
</dbReference>
<dbReference type="Gene3D" id="3.30.450.40">
    <property type="match status" value="1"/>
</dbReference>
<proteinExistence type="predicted"/>
<evidence type="ECO:0000259" key="5">
    <source>
        <dbReference type="PROSITE" id="PS51078"/>
    </source>
</evidence>
<dbReference type="Gene3D" id="1.10.10.10">
    <property type="entry name" value="Winged helix-like DNA-binding domain superfamily/Winged helix DNA-binding domain"/>
    <property type="match status" value="1"/>
</dbReference>
<dbReference type="SMART" id="SM00346">
    <property type="entry name" value="HTH_ICLR"/>
    <property type="match status" value="1"/>
</dbReference>
<feature type="domain" description="IclR-ED" evidence="5">
    <location>
        <begin position="78"/>
        <end position="262"/>
    </location>
</feature>
<dbReference type="InterPro" id="IPR029016">
    <property type="entry name" value="GAF-like_dom_sf"/>
</dbReference>
<dbReference type="SUPFAM" id="SSF46785">
    <property type="entry name" value="Winged helix' DNA-binding domain"/>
    <property type="match status" value="1"/>
</dbReference>
<gene>
    <name evidence="6" type="ORF">J3492_10320</name>
</gene>
<reference evidence="6 7" key="1">
    <citation type="submission" date="2021-03" db="EMBL/GenBank/DDBJ databases">
        <authorList>
            <person name="Shang D.-D."/>
            <person name="Du Z.-J."/>
            <person name="Chen G.-J."/>
        </authorList>
    </citation>
    <scope>NUCLEOTIDE SEQUENCE [LARGE SCALE GENOMIC DNA]</scope>
    <source>
        <strain evidence="6 7">F1192</strain>
    </source>
</reference>
<dbReference type="Pfam" id="PF01614">
    <property type="entry name" value="IclR_C"/>
    <property type="match status" value="1"/>
</dbReference>